<dbReference type="InterPro" id="IPR012337">
    <property type="entry name" value="RNaseH-like_sf"/>
</dbReference>
<dbReference type="EMBL" id="VWYH01008142">
    <property type="protein sequence ID" value="NXW91558.1"/>
    <property type="molecule type" value="Genomic_DNA"/>
</dbReference>
<dbReference type="PANTHER" id="PTHR41694">
    <property type="entry name" value="ENDOGENOUS RETROVIRUS GROUP K MEMBER POL PROTEIN"/>
    <property type="match status" value="1"/>
</dbReference>
<feature type="non-terminal residue" evidence="8">
    <location>
        <position position="60"/>
    </location>
</feature>
<reference evidence="8 9" key="1">
    <citation type="submission" date="2020-02" db="EMBL/GenBank/DDBJ databases">
        <title>Bird 10,000 Genomes (B10K) Project - Family phase.</title>
        <authorList>
            <person name="Zhang G."/>
        </authorList>
    </citation>
    <scope>NUCLEOTIDE SEQUENCE [LARGE SCALE GENOMIC DNA]</scope>
    <source>
        <strain evidence="8">B10K-DU-006-06</strain>
    </source>
</reference>
<proteinExistence type="predicted"/>
<feature type="non-terminal residue" evidence="8">
    <location>
        <position position="1"/>
    </location>
</feature>
<dbReference type="PROSITE" id="PS50994">
    <property type="entry name" value="INTEGRASE"/>
    <property type="match status" value="1"/>
</dbReference>
<organism evidence="8 9">
    <name type="scientific">Pampusana beccarii</name>
    <name type="common">Western bronze ground-dove</name>
    <dbReference type="NCBI Taxonomy" id="2953425"/>
    <lineage>
        <taxon>Eukaryota</taxon>
        <taxon>Metazoa</taxon>
        <taxon>Chordata</taxon>
        <taxon>Craniata</taxon>
        <taxon>Vertebrata</taxon>
        <taxon>Euteleostomi</taxon>
        <taxon>Archelosauria</taxon>
        <taxon>Archosauria</taxon>
        <taxon>Dinosauria</taxon>
        <taxon>Saurischia</taxon>
        <taxon>Theropoda</taxon>
        <taxon>Coelurosauria</taxon>
        <taxon>Aves</taxon>
        <taxon>Neognathae</taxon>
        <taxon>Neoaves</taxon>
        <taxon>Columbimorphae</taxon>
        <taxon>Columbiformes</taxon>
        <taxon>Columbidae</taxon>
        <taxon>Pampusana</taxon>
    </lineage>
</organism>
<dbReference type="OrthoDB" id="9359997at2759"/>
<feature type="domain" description="Integrase catalytic" evidence="7">
    <location>
        <begin position="1"/>
        <end position="60"/>
    </location>
</feature>
<comment type="caution">
    <text evidence="8">The sequence shown here is derived from an EMBL/GenBank/DDBJ whole genome shotgun (WGS) entry which is preliminary data.</text>
</comment>
<dbReference type="GO" id="GO:0035613">
    <property type="term" value="F:RNA stem-loop binding"/>
    <property type="evidence" value="ECO:0007669"/>
    <property type="project" value="TreeGrafter"/>
</dbReference>
<keyword evidence="9" id="KW-1185">Reference proteome</keyword>
<dbReference type="InterPro" id="IPR001584">
    <property type="entry name" value="Integrase_cat-core"/>
</dbReference>
<keyword evidence="1" id="KW-0808">Transferase</keyword>
<dbReference type="GO" id="GO:0015074">
    <property type="term" value="P:DNA integration"/>
    <property type="evidence" value="ECO:0007669"/>
    <property type="project" value="InterPro"/>
</dbReference>
<keyword evidence="6" id="KW-0695">RNA-directed DNA polymerase</keyword>
<keyword evidence="2" id="KW-0548">Nucleotidyltransferase</keyword>
<dbReference type="GO" id="GO:0003964">
    <property type="term" value="F:RNA-directed DNA polymerase activity"/>
    <property type="evidence" value="ECO:0007669"/>
    <property type="project" value="UniProtKB-KW"/>
</dbReference>
<dbReference type="GO" id="GO:0016787">
    <property type="term" value="F:hydrolase activity"/>
    <property type="evidence" value="ECO:0007669"/>
    <property type="project" value="UniProtKB-KW"/>
</dbReference>
<evidence type="ECO:0000313" key="9">
    <source>
        <dbReference type="Proteomes" id="UP000541332"/>
    </source>
</evidence>
<evidence type="ECO:0000256" key="2">
    <source>
        <dbReference type="ARBA" id="ARBA00022695"/>
    </source>
</evidence>
<dbReference type="Gene3D" id="3.30.420.10">
    <property type="entry name" value="Ribonuclease H-like superfamily/Ribonuclease H"/>
    <property type="match status" value="1"/>
</dbReference>
<dbReference type="GO" id="GO:0004519">
    <property type="term" value="F:endonuclease activity"/>
    <property type="evidence" value="ECO:0007669"/>
    <property type="project" value="UniProtKB-KW"/>
</dbReference>
<evidence type="ECO:0000256" key="3">
    <source>
        <dbReference type="ARBA" id="ARBA00022722"/>
    </source>
</evidence>
<dbReference type="AlphaFoldDB" id="A0A7L4FXH2"/>
<keyword evidence="3" id="KW-0540">Nuclease</keyword>
<name>A0A7L4FXH2_9COLU</name>
<keyword evidence="5" id="KW-0378">Hydrolase</keyword>
<evidence type="ECO:0000256" key="6">
    <source>
        <dbReference type="ARBA" id="ARBA00022918"/>
    </source>
</evidence>
<sequence>KHLRGCFGVLHLPHEIKTDNGPACISCTFADLCKLRGIRHHTGIPHLPAGQAVVEQAHQT</sequence>
<dbReference type="InterPro" id="IPR036397">
    <property type="entry name" value="RNaseH_sf"/>
</dbReference>
<evidence type="ECO:0000256" key="5">
    <source>
        <dbReference type="ARBA" id="ARBA00022801"/>
    </source>
</evidence>
<protein>
    <submittedName>
        <fullName evidence="8">POK10 protein</fullName>
    </submittedName>
</protein>
<dbReference type="SUPFAM" id="SSF53098">
    <property type="entry name" value="Ribonuclease H-like"/>
    <property type="match status" value="1"/>
</dbReference>
<evidence type="ECO:0000256" key="1">
    <source>
        <dbReference type="ARBA" id="ARBA00022679"/>
    </source>
</evidence>
<evidence type="ECO:0000313" key="8">
    <source>
        <dbReference type="EMBL" id="NXW91558.1"/>
    </source>
</evidence>
<gene>
    <name evidence="8" type="primary">Ervk10</name>
    <name evidence="8" type="ORF">ALOBEC_R15946</name>
</gene>
<evidence type="ECO:0000259" key="7">
    <source>
        <dbReference type="PROSITE" id="PS50994"/>
    </source>
</evidence>
<accession>A0A7L4FXH2</accession>
<dbReference type="PANTHER" id="PTHR41694:SF3">
    <property type="entry name" value="RNA-DIRECTED DNA POLYMERASE-RELATED"/>
    <property type="match status" value="1"/>
</dbReference>
<dbReference type="Proteomes" id="UP000541332">
    <property type="component" value="Unassembled WGS sequence"/>
</dbReference>
<keyword evidence="4" id="KW-0255">Endonuclease</keyword>
<evidence type="ECO:0000256" key="4">
    <source>
        <dbReference type="ARBA" id="ARBA00022759"/>
    </source>
</evidence>